<dbReference type="RefSeq" id="WP_206104404.1">
    <property type="nucleotide sequence ID" value="NZ_CP070969.1"/>
</dbReference>
<organism evidence="1 2">
    <name type="scientific">Paenibacillus tianjinensis</name>
    <dbReference type="NCBI Taxonomy" id="2810347"/>
    <lineage>
        <taxon>Bacteria</taxon>
        <taxon>Bacillati</taxon>
        <taxon>Bacillota</taxon>
        <taxon>Bacilli</taxon>
        <taxon>Bacillales</taxon>
        <taxon>Paenibacillaceae</taxon>
        <taxon>Paenibacillus</taxon>
    </lineage>
</organism>
<accession>A0ABX7LIZ7</accession>
<dbReference type="Proteomes" id="UP000663452">
    <property type="component" value="Chromosome"/>
</dbReference>
<dbReference type="EMBL" id="CP070969">
    <property type="protein sequence ID" value="QSF46954.1"/>
    <property type="molecule type" value="Genomic_DNA"/>
</dbReference>
<reference evidence="1 2" key="1">
    <citation type="submission" date="2021-02" db="EMBL/GenBank/DDBJ databases">
        <title>Paenibacillus tianjinensis sp. nov.</title>
        <authorList>
            <person name="Liu H."/>
        </authorList>
    </citation>
    <scope>NUCLEOTIDE SEQUENCE [LARGE SCALE GENOMIC DNA]</scope>
    <source>
        <strain evidence="1 2">TB2019</strain>
    </source>
</reference>
<gene>
    <name evidence="1" type="ORF">JRJ22_10530</name>
</gene>
<protein>
    <recommendedName>
        <fullName evidence="3">HEAT repeat domain-containing protein</fullName>
    </recommendedName>
</protein>
<evidence type="ECO:0000313" key="2">
    <source>
        <dbReference type="Proteomes" id="UP000663452"/>
    </source>
</evidence>
<proteinExistence type="predicted"/>
<sequence length="262" mass="29165">MCGRQAETLQFQQWIENREHWPLLEGHMHNNSGLPGPRANLELAAGFAQYFADADIPDTAWALLCSWVDAPGEFLPFCAVQACGAHYANADEERRCLVESMLKAAMNDARWRVREAAAIGLQSIGESDFRLLADLLDGWRKDAALLEQRAFVAALAHPPLLKNRNHVLYALDLAAEITDGILHGAVKDCEPEHFRVLSRGLEYSLSLFAAAEPEEGFALLRRLAESGDVRMIRIVKCNLGKTRLSKKHPDRVRELLAGLTTV</sequence>
<evidence type="ECO:0008006" key="3">
    <source>
        <dbReference type="Google" id="ProtNLM"/>
    </source>
</evidence>
<keyword evidence="2" id="KW-1185">Reference proteome</keyword>
<name>A0ABX7LIZ7_9BACL</name>
<evidence type="ECO:0000313" key="1">
    <source>
        <dbReference type="EMBL" id="QSF46954.1"/>
    </source>
</evidence>